<evidence type="ECO:0000256" key="2">
    <source>
        <dbReference type="SAM" id="Phobius"/>
    </source>
</evidence>
<comment type="caution">
    <text evidence="3">The sequence shown here is derived from an EMBL/GenBank/DDBJ whole genome shotgun (WGS) entry which is preliminary data.</text>
</comment>
<dbReference type="AlphaFoldDB" id="A0AAW1IWB9"/>
<keyword evidence="1" id="KW-0175">Coiled coil</keyword>
<evidence type="ECO:0000313" key="3">
    <source>
        <dbReference type="EMBL" id="KAK9694272.1"/>
    </source>
</evidence>
<feature type="transmembrane region" description="Helical" evidence="2">
    <location>
        <begin position="117"/>
        <end position="142"/>
    </location>
</feature>
<protein>
    <submittedName>
        <fullName evidence="3">Uncharacterized protein</fullName>
    </submittedName>
</protein>
<evidence type="ECO:0000313" key="4">
    <source>
        <dbReference type="Proteomes" id="UP001458880"/>
    </source>
</evidence>
<keyword evidence="4" id="KW-1185">Reference proteome</keyword>
<accession>A0AAW1IWB9</accession>
<keyword evidence="2" id="KW-0472">Membrane</keyword>
<name>A0AAW1IWB9_POPJA</name>
<proteinExistence type="predicted"/>
<gene>
    <name evidence="3" type="ORF">QE152_g33630</name>
</gene>
<dbReference type="Proteomes" id="UP001458880">
    <property type="component" value="Unassembled WGS sequence"/>
</dbReference>
<organism evidence="3 4">
    <name type="scientific">Popillia japonica</name>
    <name type="common">Japanese beetle</name>
    <dbReference type="NCBI Taxonomy" id="7064"/>
    <lineage>
        <taxon>Eukaryota</taxon>
        <taxon>Metazoa</taxon>
        <taxon>Ecdysozoa</taxon>
        <taxon>Arthropoda</taxon>
        <taxon>Hexapoda</taxon>
        <taxon>Insecta</taxon>
        <taxon>Pterygota</taxon>
        <taxon>Neoptera</taxon>
        <taxon>Endopterygota</taxon>
        <taxon>Coleoptera</taxon>
        <taxon>Polyphaga</taxon>
        <taxon>Scarabaeiformia</taxon>
        <taxon>Scarabaeidae</taxon>
        <taxon>Rutelinae</taxon>
        <taxon>Popillia</taxon>
    </lineage>
</organism>
<feature type="coiled-coil region" evidence="1">
    <location>
        <begin position="141"/>
        <end position="168"/>
    </location>
</feature>
<sequence length="196" mass="21709">MNKIKSRKQKRKVIKRKAELNTALKPVTNKINNQKLNSASLISKIKSKKQQKRVKQNKSKLTLNKVIKAVKNKVKDQKVRTLNSAILIAKKAADNFKNKLNRIKLGKRVIPVPKKGGILPLIPIFAGLSALGALSGGAAAIAKAVNQASQAKKQLSEAERHNKTMESIAMGKGLYLKPYKKGLGLYLNEIEAHRQY</sequence>
<reference evidence="3 4" key="1">
    <citation type="journal article" date="2024" name="BMC Genomics">
        <title>De novo assembly and annotation of Popillia japonica's genome with initial clues to its potential as an invasive pest.</title>
        <authorList>
            <person name="Cucini C."/>
            <person name="Boschi S."/>
            <person name="Funari R."/>
            <person name="Cardaioli E."/>
            <person name="Iannotti N."/>
            <person name="Marturano G."/>
            <person name="Paoli F."/>
            <person name="Bruttini M."/>
            <person name="Carapelli A."/>
            <person name="Frati F."/>
            <person name="Nardi F."/>
        </authorList>
    </citation>
    <scope>NUCLEOTIDE SEQUENCE [LARGE SCALE GENOMIC DNA]</scope>
    <source>
        <strain evidence="3">DMR45628</strain>
    </source>
</reference>
<keyword evidence="2" id="KW-0812">Transmembrane</keyword>
<evidence type="ECO:0000256" key="1">
    <source>
        <dbReference type="SAM" id="Coils"/>
    </source>
</evidence>
<dbReference type="EMBL" id="JASPKY010000517">
    <property type="protein sequence ID" value="KAK9694272.1"/>
    <property type="molecule type" value="Genomic_DNA"/>
</dbReference>
<keyword evidence="2" id="KW-1133">Transmembrane helix</keyword>